<gene>
    <name evidence="1" type="ORF">PXEA_LOCUS14825</name>
</gene>
<evidence type="ECO:0000313" key="1">
    <source>
        <dbReference type="EMBL" id="VEL21385.1"/>
    </source>
</evidence>
<reference evidence="1" key="1">
    <citation type="submission" date="2018-11" db="EMBL/GenBank/DDBJ databases">
        <authorList>
            <consortium name="Pathogen Informatics"/>
        </authorList>
    </citation>
    <scope>NUCLEOTIDE SEQUENCE</scope>
</reference>
<accession>A0A3S5AIW8</accession>
<sequence length="51" mass="5805">MEPDRFDAESNVTYPVDQLQQQLLQALQKNRQLEEKLSGLMPSSRSNQAAT</sequence>
<keyword evidence="2" id="KW-1185">Reference proteome</keyword>
<name>A0A3S5AIW8_9PLAT</name>
<organism evidence="1 2">
    <name type="scientific">Protopolystoma xenopodis</name>
    <dbReference type="NCBI Taxonomy" id="117903"/>
    <lineage>
        <taxon>Eukaryota</taxon>
        <taxon>Metazoa</taxon>
        <taxon>Spiralia</taxon>
        <taxon>Lophotrochozoa</taxon>
        <taxon>Platyhelminthes</taxon>
        <taxon>Monogenea</taxon>
        <taxon>Polyopisthocotylea</taxon>
        <taxon>Polystomatidea</taxon>
        <taxon>Polystomatidae</taxon>
        <taxon>Protopolystoma</taxon>
    </lineage>
</organism>
<dbReference type="AlphaFoldDB" id="A0A3S5AIW8"/>
<evidence type="ECO:0000313" key="2">
    <source>
        <dbReference type="Proteomes" id="UP000784294"/>
    </source>
</evidence>
<protein>
    <submittedName>
        <fullName evidence="1">Uncharacterized protein</fullName>
    </submittedName>
</protein>
<proteinExistence type="predicted"/>
<dbReference type="EMBL" id="CAAALY010051010">
    <property type="protein sequence ID" value="VEL21385.1"/>
    <property type="molecule type" value="Genomic_DNA"/>
</dbReference>
<dbReference type="Proteomes" id="UP000784294">
    <property type="component" value="Unassembled WGS sequence"/>
</dbReference>
<comment type="caution">
    <text evidence="1">The sequence shown here is derived from an EMBL/GenBank/DDBJ whole genome shotgun (WGS) entry which is preliminary data.</text>
</comment>